<dbReference type="RefSeq" id="WP_249302212.1">
    <property type="nucleotide sequence ID" value="NZ_JACRSW010000001.1"/>
</dbReference>
<feature type="domain" description="HAMP" evidence="6">
    <location>
        <begin position="92"/>
        <end position="144"/>
    </location>
</feature>
<keyword evidence="4" id="KW-1133">Transmembrane helix</keyword>
<keyword evidence="1" id="KW-0145">Chemotaxis</keyword>
<dbReference type="PANTHER" id="PTHR43531:SF11">
    <property type="entry name" value="METHYL-ACCEPTING CHEMOTAXIS PROTEIN 3"/>
    <property type="match status" value="1"/>
</dbReference>
<evidence type="ECO:0000256" key="1">
    <source>
        <dbReference type="ARBA" id="ARBA00022500"/>
    </source>
</evidence>
<evidence type="ECO:0000259" key="5">
    <source>
        <dbReference type="PROSITE" id="PS50111"/>
    </source>
</evidence>
<dbReference type="CDD" id="cd06225">
    <property type="entry name" value="HAMP"/>
    <property type="match status" value="1"/>
</dbReference>
<dbReference type="PROSITE" id="PS50885">
    <property type="entry name" value="HAMP"/>
    <property type="match status" value="1"/>
</dbReference>
<dbReference type="Proteomes" id="UP000637513">
    <property type="component" value="Unassembled WGS sequence"/>
</dbReference>
<dbReference type="Gene3D" id="1.10.287.950">
    <property type="entry name" value="Methyl-accepting chemotaxis protein"/>
    <property type="match status" value="1"/>
</dbReference>
<evidence type="ECO:0000259" key="6">
    <source>
        <dbReference type="PROSITE" id="PS50885"/>
    </source>
</evidence>
<reference evidence="7 8" key="1">
    <citation type="submission" date="2020-08" db="EMBL/GenBank/DDBJ databases">
        <title>Genome public.</title>
        <authorList>
            <person name="Liu C."/>
            <person name="Sun Q."/>
        </authorList>
    </citation>
    <scope>NUCLEOTIDE SEQUENCE [LARGE SCALE GENOMIC DNA]</scope>
    <source>
        <strain evidence="7 8">BX3</strain>
    </source>
</reference>
<evidence type="ECO:0000256" key="3">
    <source>
        <dbReference type="PROSITE-ProRule" id="PRU00284"/>
    </source>
</evidence>
<dbReference type="Pfam" id="PF00015">
    <property type="entry name" value="MCPsignal"/>
    <property type="match status" value="1"/>
</dbReference>
<evidence type="ECO:0000313" key="8">
    <source>
        <dbReference type="Proteomes" id="UP000637513"/>
    </source>
</evidence>
<accession>A0ABR7MR10</accession>
<keyword evidence="8" id="KW-1185">Reference proteome</keyword>
<dbReference type="SMART" id="SM00283">
    <property type="entry name" value="MA"/>
    <property type="match status" value="1"/>
</dbReference>
<keyword evidence="4" id="KW-0812">Transmembrane</keyword>
<keyword evidence="3" id="KW-0807">Transducer</keyword>
<organism evidence="7 8">
    <name type="scientific">Jutongia hominis</name>
    <dbReference type="NCBI Taxonomy" id="2763664"/>
    <lineage>
        <taxon>Bacteria</taxon>
        <taxon>Bacillati</taxon>
        <taxon>Bacillota</taxon>
        <taxon>Clostridia</taxon>
        <taxon>Lachnospirales</taxon>
        <taxon>Lachnospiraceae</taxon>
        <taxon>Jutongia</taxon>
    </lineage>
</organism>
<name>A0ABR7MR10_9FIRM</name>
<feature type="transmembrane region" description="Helical" evidence="4">
    <location>
        <begin position="62"/>
        <end position="83"/>
    </location>
</feature>
<evidence type="ECO:0000256" key="4">
    <source>
        <dbReference type="SAM" id="Phobius"/>
    </source>
</evidence>
<dbReference type="EMBL" id="JACRSW010000001">
    <property type="protein sequence ID" value="MBC8556230.1"/>
    <property type="molecule type" value="Genomic_DNA"/>
</dbReference>
<dbReference type="InterPro" id="IPR051310">
    <property type="entry name" value="MCP_chemotaxis"/>
</dbReference>
<dbReference type="InterPro" id="IPR004089">
    <property type="entry name" value="MCPsignal_dom"/>
</dbReference>
<protein>
    <submittedName>
        <fullName evidence="7">Methyl-accepting chemotaxis protein</fullName>
    </submittedName>
</protein>
<dbReference type="Pfam" id="PF00672">
    <property type="entry name" value="HAMP"/>
    <property type="match status" value="1"/>
</dbReference>
<feature type="transmembrane region" description="Helical" evidence="4">
    <location>
        <begin position="21"/>
        <end position="42"/>
    </location>
</feature>
<evidence type="ECO:0000256" key="2">
    <source>
        <dbReference type="ARBA" id="ARBA00029447"/>
    </source>
</evidence>
<dbReference type="SUPFAM" id="SSF58104">
    <property type="entry name" value="Methyl-accepting chemotaxis protein (MCP) signaling domain"/>
    <property type="match status" value="1"/>
</dbReference>
<dbReference type="PROSITE" id="PS50111">
    <property type="entry name" value="CHEMOTAXIS_TRANSDUC_2"/>
    <property type="match status" value="1"/>
</dbReference>
<comment type="caution">
    <text evidence="7">The sequence shown here is derived from an EMBL/GenBank/DDBJ whole genome shotgun (WGS) entry which is preliminary data.</text>
</comment>
<keyword evidence="4" id="KW-0472">Membrane</keyword>
<proteinExistence type="inferred from homology"/>
<dbReference type="PANTHER" id="PTHR43531">
    <property type="entry name" value="PROTEIN ICFG"/>
    <property type="match status" value="1"/>
</dbReference>
<comment type="similarity">
    <text evidence="2">Belongs to the methyl-accepting chemotaxis (MCP) protein family.</text>
</comment>
<dbReference type="SMART" id="SM00304">
    <property type="entry name" value="HAMP"/>
    <property type="match status" value="1"/>
</dbReference>
<sequence>MFEKKLQSLSLKNKLNYGYKFIIMLMIISGFFAIVSLTVFFVTIQGGMSGGQLGAGAVKNNLIHFIASIVFIVMFIIAAVIVARKIGNYAVNSITQPIAEIEKVAKDLAAGDLHSELEFHSDDEVGLLAHNMRKSIRILGSYVDDISRAMSEFSKGNFDVHPEVEWKGDFKGILDSFMMFEESMATTVKGIQSVADEVASGSEQVSDSSTNLAEGATEQASITQELAATITEVSEEVSRNAESAKVISNKVDELGTEIATGNGKMQEMVQSMSDISEASEQIGKIIATINDIASQTNLLALNASIEAARAGEAGKGFAVVADQVAVLAAQSAEAAKESAVLIDTSVQAVEKGTVIADQTAKQLENVAEGSKVITDEVTKIAKILGLQEDSFHQINTGVDQINDVVQTNSATSQECAAASQEMSTQAENLNELIRKFKVAHFAHKE</sequence>
<feature type="domain" description="Methyl-accepting transducer" evidence="5">
    <location>
        <begin position="194"/>
        <end position="423"/>
    </location>
</feature>
<dbReference type="Gene3D" id="6.10.340.10">
    <property type="match status" value="1"/>
</dbReference>
<dbReference type="InterPro" id="IPR003660">
    <property type="entry name" value="HAMP_dom"/>
</dbReference>
<gene>
    <name evidence="7" type="ORF">H8700_00640</name>
</gene>
<evidence type="ECO:0000313" key="7">
    <source>
        <dbReference type="EMBL" id="MBC8556230.1"/>
    </source>
</evidence>